<dbReference type="GO" id="GO:0009097">
    <property type="term" value="P:isoleucine biosynthetic process"/>
    <property type="evidence" value="ECO:0007669"/>
    <property type="project" value="UniProtKB-UniPathway"/>
</dbReference>
<dbReference type="GO" id="GO:0030976">
    <property type="term" value="F:thiamine pyrophosphate binding"/>
    <property type="evidence" value="ECO:0007669"/>
    <property type="project" value="UniProtKB-UniRule"/>
</dbReference>
<evidence type="ECO:0000256" key="2">
    <source>
        <dbReference type="ARBA" id="ARBA00005025"/>
    </source>
</evidence>
<comment type="pathway">
    <text evidence="1 11">Amino-acid biosynthesis; L-isoleucine biosynthesis; L-isoleucine from 2-oxobutanoate: step 1/4.</text>
</comment>
<dbReference type="Proteomes" id="UP000037460">
    <property type="component" value="Unassembled WGS sequence"/>
</dbReference>
<dbReference type="InterPro" id="IPR012001">
    <property type="entry name" value="Thiamin_PyroP_enz_TPP-bd_dom"/>
</dbReference>
<keyword evidence="6 11" id="KW-0808">Transferase</keyword>
<evidence type="ECO:0000256" key="6">
    <source>
        <dbReference type="ARBA" id="ARBA00022679"/>
    </source>
</evidence>
<dbReference type="InterPro" id="IPR012846">
    <property type="entry name" value="Acetolactate_synth_lsu"/>
</dbReference>
<comment type="similarity">
    <text evidence="3 11">Belongs to the TPP enzyme family.</text>
</comment>
<reference evidence="16" key="1">
    <citation type="journal article" date="2015" name="PLoS Genet.">
        <title>Genome Sequence and Transcriptome Analyses of Chrysochromulina tobin: Metabolic Tools for Enhanced Algal Fitness in the Prominent Order Prymnesiales (Haptophyceae).</title>
        <authorList>
            <person name="Hovde B.T."/>
            <person name="Deodato C.R."/>
            <person name="Hunsperger H.M."/>
            <person name="Ryken S.A."/>
            <person name="Yost W."/>
            <person name="Jha R.K."/>
            <person name="Patterson J."/>
            <person name="Monnat R.J. Jr."/>
            <person name="Barlow S.B."/>
            <person name="Starkenburg S.R."/>
            <person name="Cattolico R.A."/>
        </authorList>
    </citation>
    <scope>NUCLEOTIDE SEQUENCE</scope>
    <source>
        <strain evidence="16">CCMP291</strain>
    </source>
</reference>
<dbReference type="CDD" id="cd02015">
    <property type="entry name" value="TPP_AHAS"/>
    <property type="match status" value="1"/>
</dbReference>
<dbReference type="PANTHER" id="PTHR18968:SF13">
    <property type="entry name" value="ACETOLACTATE SYNTHASE CATALYTIC SUBUNIT, MITOCHONDRIAL"/>
    <property type="match status" value="1"/>
</dbReference>
<comment type="caution">
    <text evidence="15">The sequence shown here is derived from an EMBL/GenBank/DDBJ whole genome shotgun (WGS) entry which is preliminary data.</text>
</comment>
<dbReference type="InterPro" id="IPR011766">
    <property type="entry name" value="TPP_enzyme_TPP-bd"/>
</dbReference>
<dbReference type="GO" id="GO:0005948">
    <property type="term" value="C:acetolactate synthase complex"/>
    <property type="evidence" value="ECO:0007669"/>
    <property type="project" value="TreeGrafter"/>
</dbReference>
<keyword evidence="5 11" id="KW-0028">Amino-acid biosynthesis</keyword>
<dbReference type="CDD" id="cd07035">
    <property type="entry name" value="TPP_PYR_POX_like"/>
    <property type="match status" value="1"/>
</dbReference>
<dbReference type="Pfam" id="PF00205">
    <property type="entry name" value="TPP_enzyme_M"/>
    <property type="match status" value="1"/>
</dbReference>
<dbReference type="EMBL" id="JWZX01000919">
    <property type="protein sequence ID" value="KOO35299.1"/>
    <property type="molecule type" value="Genomic_DNA"/>
</dbReference>
<dbReference type="InterPro" id="IPR045229">
    <property type="entry name" value="TPP_enz"/>
</dbReference>
<name>A0A0M0K919_9EUKA</name>
<keyword evidence="8 11" id="KW-0460">Magnesium</keyword>
<dbReference type="GO" id="GO:0003984">
    <property type="term" value="F:acetolactate synthase activity"/>
    <property type="evidence" value="ECO:0007669"/>
    <property type="project" value="UniProtKB-EC"/>
</dbReference>
<dbReference type="InterPro" id="IPR029035">
    <property type="entry name" value="DHS-like_NAD/FAD-binding_dom"/>
</dbReference>
<keyword evidence="7 11" id="KW-0479">Metal-binding</keyword>
<dbReference type="GO" id="GO:0000287">
    <property type="term" value="F:magnesium ion binding"/>
    <property type="evidence" value="ECO:0007669"/>
    <property type="project" value="UniProtKB-UniRule"/>
</dbReference>
<comment type="catalytic activity">
    <reaction evidence="11">
        <text>2 pyruvate + H(+) = (2S)-2-acetolactate + CO2</text>
        <dbReference type="Rhea" id="RHEA:25249"/>
        <dbReference type="ChEBI" id="CHEBI:15361"/>
        <dbReference type="ChEBI" id="CHEBI:15378"/>
        <dbReference type="ChEBI" id="CHEBI:16526"/>
        <dbReference type="ChEBI" id="CHEBI:58476"/>
        <dbReference type="EC" id="2.2.1.6"/>
    </reaction>
</comment>
<evidence type="ECO:0000256" key="10">
    <source>
        <dbReference type="ARBA" id="ARBA00023304"/>
    </source>
</evidence>
<evidence type="ECO:0000313" key="16">
    <source>
        <dbReference type="Proteomes" id="UP000037460"/>
    </source>
</evidence>
<evidence type="ECO:0000256" key="11">
    <source>
        <dbReference type="RuleBase" id="RU003591"/>
    </source>
</evidence>
<proteinExistence type="inferred from homology"/>
<comment type="pathway">
    <text evidence="2 11">Amino-acid biosynthesis; L-valine biosynthesis; L-valine from pyruvate: step 1/4.</text>
</comment>
<organism evidence="15 16">
    <name type="scientific">Chrysochromulina tobinii</name>
    <dbReference type="NCBI Taxonomy" id="1460289"/>
    <lineage>
        <taxon>Eukaryota</taxon>
        <taxon>Haptista</taxon>
        <taxon>Haptophyta</taxon>
        <taxon>Prymnesiophyceae</taxon>
        <taxon>Prymnesiales</taxon>
        <taxon>Chrysochromulinaceae</taxon>
        <taxon>Chrysochromulina</taxon>
    </lineage>
</organism>
<evidence type="ECO:0000259" key="13">
    <source>
        <dbReference type="Pfam" id="PF02775"/>
    </source>
</evidence>
<comment type="cofactor">
    <cofactor evidence="11">
        <name>thiamine diphosphate</name>
        <dbReference type="ChEBI" id="CHEBI:58937"/>
    </cofactor>
    <text evidence="11">Binds 1 thiamine pyrophosphate per subunit.</text>
</comment>
<dbReference type="Gene3D" id="3.40.50.970">
    <property type="match status" value="2"/>
</dbReference>
<evidence type="ECO:0000256" key="3">
    <source>
        <dbReference type="ARBA" id="ARBA00007812"/>
    </source>
</evidence>
<dbReference type="UniPathway" id="UPA00049">
    <property type="reaction ID" value="UER00059"/>
</dbReference>
<dbReference type="EC" id="2.2.1.6" evidence="4 11"/>
<dbReference type="NCBIfam" id="TIGR00118">
    <property type="entry name" value="acolac_lg"/>
    <property type="match status" value="1"/>
</dbReference>
<dbReference type="FunFam" id="3.40.50.970:FF:000007">
    <property type="entry name" value="Acetolactate synthase"/>
    <property type="match status" value="1"/>
</dbReference>
<sequence length="632" mass="68381">MTLSLLRRGASSSSRRLAPSLRRCKSTATADYDDGFEEDLRYSGMSGGKLIHEALVECGVDTVFGYSGGANLPILDQFSRQNKSPIRFVMNRSEQCCGHAAEGYARASGRPGVVLTTSGPGLTNIITPLQDARGDSTPLIALSGQVPTAAVGTDAFQECLAVDLTRPCTKWSYQVRSVEEVRSVVHEAFRVATSGKPGPVHLDLPKDVMTAVLRGAGLPLPLQPPPAPIDHAALHRVAELLAIAKKPIFYVGQGANGAHLELRALAEACNVPVTTTVHAMGTFDEHHPNSLHMLGMHGAAYANFAIQESDLIVAIGSRFDDRTTGVLSKYAPEAKKAHTEGRGGLIHFDIEPSQFGRVINPTVAVSGDCKMSLAALLPIVAQYPPKHPREAWLKRAHELKAEFPFQYSPPSDKRLKTQSAIEAIYNGLKHREKDVVVATGVGNHQMMSCQFFRWTVPRQFITSGSLGTMGFGLPAAIGAQVACPDKIVVLIDGDGSFNMTLNDLGTIKEHQLPIKIAIMNDHRQQMVHVWQKLFFDSRLMATDNVNPDYVALAQAYGIESYCAKTTDDLPFVIDKFVNAKGPVLIDFRCVPDICLPMVAPGKGLDEMFMPGSIDINAGAEKQQPKMEGLAPS</sequence>
<dbReference type="InterPro" id="IPR012000">
    <property type="entry name" value="Thiamin_PyroP_enz_cen_dom"/>
</dbReference>
<dbReference type="SUPFAM" id="SSF52467">
    <property type="entry name" value="DHS-like NAD/FAD-binding domain"/>
    <property type="match status" value="1"/>
</dbReference>
<dbReference type="FunFam" id="3.40.50.1220:FF:000008">
    <property type="entry name" value="Acetolactate synthase"/>
    <property type="match status" value="1"/>
</dbReference>
<evidence type="ECO:0000256" key="8">
    <source>
        <dbReference type="ARBA" id="ARBA00022842"/>
    </source>
</evidence>
<dbReference type="PROSITE" id="PS00187">
    <property type="entry name" value="TPP_ENZYMES"/>
    <property type="match status" value="1"/>
</dbReference>
<evidence type="ECO:0000256" key="9">
    <source>
        <dbReference type="ARBA" id="ARBA00023052"/>
    </source>
</evidence>
<accession>A0A0M0K919</accession>
<dbReference type="GO" id="GO:0005739">
    <property type="term" value="C:mitochondrion"/>
    <property type="evidence" value="ECO:0007669"/>
    <property type="project" value="TreeGrafter"/>
</dbReference>
<feature type="domain" description="Thiamine pyrophosphate enzyme central" evidence="12">
    <location>
        <begin position="235"/>
        <end position="376"/>
    </location>
</feature>
<dbReference type="Gene3D" id="3.40.50.1220">
    <property type="entry name" value="TPP-binding domain"/>
    <property type="match status" value="1"/>
</dbReference>
<dbReference type="InterPro" id="IPR000399">
    <property type="entry name" value="TPP-bd_CS"/>
</dbReference>
<feature type="domain" description="Thiamine pyrophosphate enzyme N-terminal TPP-binding" evidence="14">
    <location>
        <begin position="45"/>
        <end position="159"/>
    </location>
</feature>
<evidence type="ECO:0000256" key="4">
    <source>
        <dbReference type="ARBA" id="ARBA00013145"/>
    </source>
</evidence>
<evidence type="ECO:0000259" key="14">
    <source>
        <dbReference type="Pfam" id="PF02776"/>
    </source>
</evidence>
<dbReference type="InterPro" id="IPR039368">
    <property type="entry name" value="AHAS_TPP"/>
</dbReference>
<keyword evidence="9 11" id="KW-0786">Thiamine pyrophosphate</keyword>
<evidence type="ECO:0000256" key="7">
    <source>
        <dbReference type="ARBA" id="ARBA00022723"/>
    </source>
</evidence>
<dbReference type="SUPFAM" id="SSF52518">
    <property type="entry name" value="Thiamin diphosphate-binding fold (THDP-binding)"/>
    <property type="match status" value="2"/>
</dbReference>
<dbReference type="AlphaFoldDB" id="A0A0M0K919"/>
<evidence type="ECO:0000256" key="5">
    <source>
        <dbReference type="ARBA" id="ARBA00022605"/>
    </source>
</evidence>
<dbReference type="GO" id="GO:0050660">
    <property type="term" value="F:flavin adenine dinucleotide binding"/>
    <property type="evidence" value="ECO:0007669"/>
    <property type="project" value="InterPro"/>
</dbReference>
<dbReference type="PANTHER" id="PTHR18968">
    <property type="entry name" value="THIAMINE PYROPHOSPHATE ENZYMES"/>
    <property type="match status" value="1"/>
</dbReference>
<keyword evidence="16" id="KW-1185">Reference proteome</keyword>
<evidence type="ECO:0000259" key="12">
    <source>
        <dbReference type="Pfam" id="PF00205"/>
    </source>
</evidence>
<dbReference type="InterPro" id="IPR029061">
    <property type="entry name" value="THDP-binding"/>
</dbReference>
<dbReference type="Pfam" id="PF02776">
    <property type="entry name" value="TPP_enzyme_N"/>
    <property type="match status" value="1"/>
</dbReference>
<comment type="cofactor">
    <cofactor evidence="11">
        <name>Mg(2+)</name>
        <dbReference type="ChEBI" id="CHEBI:18420"/>
    </cofactor>
    <text evidence="11">Binds 1 Mg(2+) ion per subunit.</text>
</comment>
<gene>
    <name evidence="15" type="ORF">Ctob_012468</name>
</gene>
<feature type="domain" description="Thiamine pyrophosphate enzyme TPP-binding" evidence="13">
    <location>
        <begin position="440"/>
        <end position="587"/>
    </location>
</feature>
<keyword evidence="10 11" id="KW-0100">Branched-chain amino acid biosynthesis</keyword>
<dbReference type="GO" id="GO:0009099">
    <property type="term" value="P:L-valine biosynthetic process"/>
    <property type="evidence" value="ECO:0007669"/>
    <property type="project" value="UniProtKB-UniPathway"/>
</dbReference>
<dbReference type="OrthoDB" id="16262at2759"/>
<protein>
    <recommendedName>
        <fullName evidence="4 11">Acetolactate synthase</fullName>
        <ecNumber evidence="4 11">2.2.1.6</ecNumber>
    </recommendedName>
</protein>
<evidence type="ECO:0000256" key="1">
    <source>
        <dbReference type="ARBA" id="ARBA00004974"/>
    </source>
</evidence>
<dbReference type="UniPathway" id="UPA00047">
    <property type="reaction ID" value="UER00055"/>
</dbReference>
<evidence type="ECO:0000313" key="15">
    <source>
        <dbReference type="EMBL" id="KOO35299.1"/>
    </source>
</evidence>
<dbReference type="Pfam" id="PF02775">
    <property type="entry name" value="TPP_enzyme_C"/>
    <property type="match status" value="1"/>
</dbReference>